<dbReference type="Proteomes" id="UP001589646">
    <property type="component" value="Unassembled WGS sequence"/>
</dbReference>
<feature type="region of interest" description="Disordered" evidence="1">
    <location>
        <begin position="42"/>
        <end position="74"/>
    </location>
</feature>
<feature type="compositionally biased region" description="Acidic residues" evidence="1">
    <location>
        <begin position="259"/>
        <end position="293"/>
    </location>
</feature>
<feature type="region of interest" description="Disordered" evidence="1">
    <location>
        <begin position="210"/>
        <end position="293"/>
    </location>
</feature>
<protein>
    <submittedName>
        <fullName evidence="2">Tol-pal system YbgF family protein</fullName>
    </submittedName>
</protein>
<comment type="caution">
    <text evidence="2">The sequence shown here is derived from an EMBL/GenBank/DDBJ whole genome shotgun (WGS) entry which is preliminary data.</text>
</comment>
<dbReference type="InterPro" id="IPR011990">
    <property type="entry name" value="TPR-like_helical_dom_sf"/>
</dbReference>
<dbReference type="RefSeq" id="WP_346128743.1">
    <property type="nucleotide sequence ID" value="NZ_BAAAXC010000015.1"/>
</dbReference>
<keyword evidence="3" id="KW-1185">Reference proteome</keyword>
<evidence type="ECO:0000313" key="2">
    <source>
        <dbReference type="EMBL" id="MFB9529189.1"/>
    </source>
</evidence>
<dbReference type="EMBL" id="JBHMCE010000006">
    <property type="protein sequence ID" value="MFB9529189.1"/>
    <property type="molecule type" value="Genomic_DNA"/>
</dbReference>
<reference evidence="2 3" key="1">
    <citation type="submission" date="2024-09" db="EMBL/GenBank/DDBJ databases">
        <authorList>
            <person name="Sun Q."/>
            <person name="Mori K."/>
        </authorList>
    </citation>
    <scope>NUCLEOTIDE SEQUENCE [LARGE SCALE GENOMIC DNA]</scope>
    <source>
        <strain evidence="2 3">JCM 3323</strain>
    </source>
</reference>
<gene>
    <name evidence="2" type="ORF">ACFFRN_21480</name>
</gene>
<evidence type="ECO:0000256" key="1">
    <source>
        <dbReference type="SAM" id="MobiDB-lite"/>
    </source>
</evidence>
<accession>A0ABV5Q139</accession>
<evidence type="ECO:0000313" key="3">
    <source>
        <dbReference type="Proteomes" id="UP001589646"/>
    </source>
</evidence>
<organism evidence="2 3">
    <name type="scientific">Nonomuraea roseola</name>
    <dbReference type="NCBI Taxonomy" id="46179"/>
    <lineage>
        <taxon>Bacteria</taxon>
        <taxon>Bacillati</taxon>
        <taxon>Actinomycetota</taxon>
        <taxon>Actinomycetes</taxon>
        <taxon>Streptosporangiales</taxon>
        <taxon>Streptosporangiaceae</taxon>
        <taxon>Nonomuraea</taxon>
    </lineage>
</organism>
<feature type="compositionally biased region" description="Low complexity" evidence="1">
    <location>
        <begin position="221"/>
        <end position="235"/>
    </location>
</feature>
<proteinExistence type="predicted"/>
<sequence>MTTGPSAATSTCDADRYQGESMGRALSAAVVMLTAGMALVSGCAGRPDQSPSSRPSAKPAIKPEGEIVPPTGGGDVPEATLAVCRECQKLLASGQYQVAAERMDQLAHRQPTHGDGEGDSSATAVALVCAGAAKASLGQYKQALKSLAAADRKSEDLPAETRPQLLELMYHAKLISYTATGEHDKARETLALLSKLGKNPDRYLKEACATAPAPESIPECVGATPGSSTGSTVSPSDERETPTTPPSTSLEPAPTDTPPTDDETGPDPNDTDDPEPEPEPEENDTDQPAPDES</sequence>
<dbReference type="SUPFAM" id="SSF48452">
    <property type="entry name" value="TPR-like"/>
    <property type="match status" value="1"/>
</dbReference>
<name>A0ABV5Q139_9ACTN</name>